<protein>
    <submittedName>
        <fullName evidence="2">Uncharacterized protein</fullName>
    </submittedName>
</protein>
<dbReference type="RefSeq" id="WP_344083916.1">
    <property type="nucleotide sequence ID" value="NZ_BAAAHB010000001.1"/>
</dbReference>
<feature type="chain" id="PRO_5045356677" evidence="1">
    <location>
        <begin position="31"/>
        <end position="59"/>
    </location>
</feature>
<keyword evidence="3" id="KW-1185">Reference proteome</keyword>
<evidence type="ECO:0000256" key="1">
    <source>
        <dbReference type="SAM" id="SignalP"/>
    </source>
</evidence>
<sequence>MNGVCRTAAAAVTGLLLALGSVVTATPAHADNEITALTCSITDFVNRNISLEGCRIVRR</sequence>
<gene>
    <name evidence="2" type="ORF">GCM10009544_02140</name>
</gene>
<evidence type="ECO:0000313" key="2">
    <source>
        <dbReference type="EMBL" id="GAA0442928.1"/>
    </source>
</evidence>
<dbReference type="Proteomes" id="UP001499895">
    <property type="component" value="Unassembled WGS sequence"/>
</dbReference>
<accession>A0ABN0ZC23</accession>
<organism evidence="2 3">
    <name type="scientific">Streptomyces stramineus</name>
    <dbReference type="NCBI Taxonomy" id="173861"/>
    <lineage>
        <taxon>Bacteria</taxon>
        <taxon>Bacillati</taxon>
        <taxon>Actinomycetota</taxon>
        <taxon>Actinomycetes</taxon>
        <taxon>Kitasatosporales</taxon>
        <taxon>Streptomycetaceae</taxon>
        <taxon>Streptomyces</taxon>
    </lineage>
</organism>
<feature type="signal peptide" evidence="1">
    <location>
        <begin position="1"/>
        <end position="30"/>
    </location>
</feature>
<dbReference type="EMBL" id="BAAAHB010000001">
    <property type="protein sequence ID" value="GAA0442928.1"/>
    <property type="molecule type" value="Genomic_DNA"/>
</dbReference>
<comment type="caution">
    <text evidence="2">The sequence shown here is derived from an EMBL/GenBank/DDBJ whole genome shotgun (WGS) entry which is preliminary data.</text>
</comment>
<keyword evidence="1" id="KW-0732">Signal</keyword>
<evidence type="ECO:0000313" key="3">
    <source>
        <dbReference type="Proteomes" id="UP001499895"/>
    </source>
</evidence>
<reference evidence="2 3" key="1">
    <citation type="journal article" date="2019" name="Int. J. Syst. Evol. Microbiol.">
        <title>The Global Catalogue of Microorganisms (GCM) 10K type strain sequencing project: providing services to taxonomists for standard genome sequencing and annotation.</title>
        <authorList>
            <consortium name="The Broad Institute Genomics Platform"/>
            <consortium name="The Broad Institute Genome Sequencing Center for Infectious Disease"/>
            <person name="Wu L."/>
            <person name="Ma J."/>
        </authorList>
    </citation>
    <scope>NUCLEOTIDE SEQUENCE [LARGE SCALE GENOMIC DNA]</scope>
    <source>
        <strain evidence="2 3">JCM 10649</strain>
    </source>
</reference>
<name>A0ABN0ZC23_9ACTN</name>
<proteinExistence type="predicted"/>